<organism evidence="11 12">
    <name type="scientific">Meloidogyne floridensis</name>
    <dbReference type="NCBI Taxonomy" id="298350"/>
    <lineage>
        <taxon>Eukaryota</taxon>
        <taxon>Metazoa</taxon>
        <taxon>Ecdysozoa</taxon>
        <taxon>Nematoda</taxon>
        <taxon>Chromadorea</taxon>
        <taxon>Rhabditida</taxon>
        <taxon>Tylenchina</taxon>
        <taxon>Tylenchomorpha</taxon>
        <taxon>Tylenchoidea</taxon>
        <taxon>Meloidogynidae</taxon>
        <taxon>Meloidogyninae</taxon>
        <taxon>Meloidogyne</taxon>
    </lineage>
</organism>
<evidence type="ECO:0000256" key="2">
    <source>
        <dbReference type="ARBA" id="ARBA00010912"/>
    </source>
</evidence>
<evidence type="ECO:0000256" key="4">
    <source>
        <dbReference type="ARBA" id="ARBA00022664"/>
    </source>
</evidence>
<dbReference type="GO" id="GO:0005524">
    <property type="term" value="F:ATP binding"/>
    <property type="evidence" value="ECO:0007669"/>
    <property type="project" value="UniProtKB-KW"/>
</dbReference>
<dbReference type="WBParaSite" id="scf7180000421933.g7921">
    <property type="protein sequence ID" value="scf7180000421933.g7921"/>
    <property type="gene ID" value="scf7180000421933.g7921"/>
</dbReference>
<evidence type="ECO:0000259" key="10">
    <source>
        <dbReference type="Pfam" id="PF04928"/>
    </source>
</evidence>
<sequence>MEGVSSFFKVGGRVPLLKLKYYGYDFDLLFVEVPCYIPLRKEYKENLNLEDTDKLINQIIFNLKMGPIEDIRSVILPLSGYRSNLYIAKLMEKNFENFRTLLLVLKIWAKNHFIYSGQFGFFNGTNLSVMACKTILLNKNKSIVHLLEQFYITFTKWDWTNPVLLESLVDHQQLAQQSNNSLDIQNYQDFISIKNSLNWDINSDYNKRRQVFGLDNYTIYDQNKHRLMQHAKRMWPIIAPGNPPQNSGFNINYSTSRILLSEMRL</sequence>
<dbReference type="Pfam" id="PF04928">
    <property type="entry name" value="PAP_central"/>
    <property type="match status" value="1"/>
</dbReference>
<dbReference type="EC" id="2.7.7.19" evidence="3"/>
<keyword evidence="11" id="KW-1185">Reference proteome</keyword>
<feature type="domain" description="Poly(A) polymerase central" evidence="10">
    <location>
        <begin position="97"/>
        <end position="203"/>
    </location>
</feature>
<comment type="subcellular location">
    <subcellularLocation>
        <location evidence="1">Nucleus</location>
    </subcellularLocation>
</comment>
<keyword evidence="8" id="KW-0539">Nucleus</keyword>
<dbReference type="PANTHER" id="PTHR10682">
    <property type="entry name" value="POLY A POLYMERASE"/>
    <property type="match status" value="1"/>
</dbReference>
<dbReference type="SUPFAM" id="SSF81631">
    <property type="entry name" value="PAP/OAS1 substrate-binding domain"/>
    <property type="match status" value="1"/>
</dbReference>
<evidence type="ECO:0000256" key="1">
    <source>
        <dbReference type="ARBA" id="ARBA00004123"/>
    </source>
</evidence>
<evidence type="ECO:0000313" key="11">
    <source>
        <dbReference type="Proteomes" id="UP000887560"/>
    </source>
</evidence>
<dbReference type="AlphaFoldDB" id="A0A915NV20"/>
<keyword evidence="7" id="KW-0067">ATP-binding</keyword>
<accession>A0A915NV20</accession>
<dbReference type="PANTHER" id="PTHR10682:SF10">
    <property type="entry name" value="POLYNUCLEOTIDE ADENYLYLTRANSFERASE"/>
    <property type="match status" value="1"/>
</dbReference>
<evidence type="ECO:0000256" key="8">
    <source>
        <dbReference type="ARBA" id="ARBA00023242"/>
    </source>
</evidence>
<keyword evidence="4" id="KW-0507">mRNA processing</keyword>
<evidence type="ECO:0000256" key="3">
    <source>
        <dbReference type="ARBA" id="ARBA00012388"/>
    </source>
</evidence>
<evidence type="ECO:0000313" key="12">
    <source>
        <dbReference type="WBParaSite" id="scf7180000421933.g7921"/>
    </source>
</evidence>
<reference evidence="12" key="1">
    <citation type="submission" date="2022-11" db="UniProtKB">
        <authorList>
            <consortium name="WormBaseParasite"/>
        </authorList>
    </citation>
    <scope>IDENTIFICATION</scope>
</reference>
<protein>
    <recommendedName>
        <fullName evidence="3">polynucleotide adenylyltransferase</fullName>
        <ecNumber evidence="3">2.7.7.19</ecNumber>
    </recommendedName>
</protein>
<proteinExistence type="inferred from homology"/>
<dbReference type="GO" id="GO:0005634">
    <property type="term" value="C:nucleus"/>
    <property type="evidence" value="ECO:0007669"/>
    <property type="project" value="UniProtKB-SubCell"/>
</dbReference>
<dbReference type="InterPro" id="IPR007012">
    <property type="entry name" value="PolA_pol_cen_dom"/>
</dbReference>
<evidence type="ECO:0000256" key="7">
    <source>
        <dbReference type="ARBA" id="ARBA00022840"/>
    </source>
</evidence>
<comment type="catalytic activity">
    <reaction evidence="9">
        <text>RNA(n) + ATP = RNA(n)-3'-adenine ribonucleotide + diphosphate</text>
        <dbReference type="Rhea" id="RHEA:11332"/>
        <dbReference type="Rhea" id="RHEA-COMP:14527"/>
        <dbReference type="Rhea" id="RHEA-COMP:17347"/>
        <dbReference type="ChEBI" id="CHEBI:30616"/>
        <dbReference type="ChEBI" id="CHEBI:33019"/>
        <dbReference type="ChEBI" id="CHEBI:140395"/>
        <dbReference type="ChEBI" id="CHEBI:173115"/>
        <dbReference type="EC" id="2.7.7.19"/>
    </reaction>
</comment>
<keyword evidence="6" id="KW-0547">Nucleotide-binding</keyword>
<keyword evidence="5" id="KW-0808">Transferase</keyword>
<dbReference type="GO" id="GO:1990817">
    <property type="term" value="F:poly(A) RNA polymerase activity"/>
    <property type="evidence" value="ECO:0007669"/>
    <property type="project" value="UniProtKB-EC"/>
</dbReference>
<dbReference type="Proteomes" id="UP000887560">
    <property type="component" value="Unplaced"/>
</dbReference>
<evidence type="ECO:0000256" key="6">
    <source>
        <dbReference type="ARBA" id="ARBA00022741"/>
    </source>
</evidence>
<dbReference type="Gene3D" id="1.10.1410.10">
    <property type="match status" value="1"/>
</dbReference>
<name>A0A915NV20_9BILA</name>
<evidence type="ECO:0000256" key="9">
    <source>
        <dbReference type="ARBA" id="ARBA00048830"/>
    </source>
</evidence>
<evidence type="ECO:0000256" key="5">
    <source>
        <dbReference type="ARBA" id="ARBA00022679"/>
    </source>
</evidence>
<comment type="similarity">
    <text evidence="2">Belongs to the poly(A) polymerase family.</text>
</comment>
<dbReference type="GO" id="GO:0006397">
    <property type="term" value="P:mRNA processing"/>
    <property type="evidence" value="ECO:0007669"/>
    <property type="project" value="UniProtKB-KW"/>
</dbReference>